<organism evidence="1 2">
    <name type="scientific">Glossina austeni</name>
    <name type="common">Savannah tsetse fly</name>
    <dbReference type="NCBI Taxonomy" id="7395"/>
    <lineage>
        <taxon>Eukaryota</taxon>
        <taxon>Metazoa</taxon>
        <taxon>Ecdysozoa</taxon>
        <taxon>Arthropoda</taxon>
        <taxon>Hexapoda</taxon>
        <taxon>Insecta</taxon>
        <taxon>Pterygota</taxon>
        <taxon>Neoptera</taxon>
        <taxon>Endopterygota</taxon>
        <taxon>Diptera</taxon>
        <taxon>Brachycera</taxon>
        <taxon>Muscomorpha</taxon>
        <taxon>Hippoboscoidea</taxon>
        <taxon>Glossinidae</taxon>
        <taxon>Glossina</taxon>
    </lineage>
</organism>
<accession>A0A1A9VX12</accession>
<keyword evidence="2" id="KW-1185">Reference proteome</keyword>
<dbReference type="EnsemblMetazoa" id="GAUT050403-RA">
    <property type="protein sequence ID" value="GAUT050403-PA"/>
    <property type="gene ID" value="GAUT050403"/>
</dbReference>
<dbReference type="AlphaFoldDB" id="A0A1A9VX12"/>
<reference evidence="1" key="1">
    <citation type="submission" date="2020-05" db="UniProtKB">
        <authorList>
            <consortium name="EnsemblMetazoa"/>
        </authorList>
    </citation>
    <scope>IDENTIFICATION</scope>
    <source>
        <strain evidence="1">TTRI</strain>
    </source>
</reference>
<proteinExistence type="predicted"/>
<dbReference type="Proteomes" id="UP000078200">
    <property type="component" value="Unassembled WGS sequence"/>
</dbReference>
<dbReference type="VEuPathDB" id="VectorBase:GAUT050403"/>
<evidence type="ECO:0000313" key="2">
    <source>
        <dbReference type="Proteomes" id="UP000078200"/>
    </source>
</evidence>
<evidence type="ECO:0000313" key="1">
    <source>
        <dbReference type="EnsemblMetazoa" id="GAUT050403-PA"/>
    </source>
</evidence>
<protein>
    <submittedName>
        <fullName evidence="1">Uncharacterized protein</fullName>
    </submittedName>
</protein>
<sequence>MGIRIREHLQSCVASNGSARRKVLVCGNDSDNASSAICTQLPLLASYVGTKNRLKEENNFLAQQAQHCKRKSMNFDVVRRIRFHSDAVRFVGYVRTPISLLYNG</sequence>
<name>A0A1A9VX12_GLOAU</name>